<dbReference type="GO" id="GO:0043682">
    <property type="term" value="F:P-type divalent copper transporter activity"/>
    <property type="evidence" value="ECO:0007669"/>
    <property type="project" value="TreeGrafter"/>
</dbReference>
<evidence type="ECO:0000256" key="4">
    <source>
        <dbReference type="ARBA" id="ARBA00022723"/>
    </source>
</evidence>
<feature type="transmembrane region" description="Helical" evidence="12">
    <location>
        <begin position="123"/>
        <end position="141"/>
    </location>
</feature>
<dbReference type="NCBIfam" id="TIGR01511">
    <property type="entry name" value="ATPase-IB1_Cu"/>
    <property type="match status" value="1"/>
</dbReference>
<evidence type="ECO:0000313" key="15">
    <source>
        <dbReference type="Proteomes" id="UP000188235"/>
    </source>
</evidence>
<evidence type="ECO:0000256" key="12">
    <source>
        <dbReference type="RuleBase" id="RU362081"/>
    </source>
</evidence>
<dbReference type="InterPro" id="IPR001757">
    <property type="entry name" value="P_typ_ATPase"/>
</dbReference>
<protein>
    <recommendedName>
        <fullName evidence="11">Cation-transporting P-type ATPase B</fullName>
    </recommendedName>
</protein>
<dbReference type="InterPro" id="IPR023214">
    <property type="entry name" value="HAD_sf"/>
</dbReference>
<comment type="similarity">
    <text evidence="2 12">Belongs to the cation transport ATPase (P-type) (TC 3.A.3) family. Type IB subfamily.</text>
</comment>
<dbReference type="Gene3D" id="3.30.70.100">
    <property type="match status" value="1"/>
</dbReference>
<evidence type="ECO:0000256" key="5">
    <source>
        <dbReference type="ARBA" id="ARBA00022741"/>
    </source>
</evidence>
<keyword evidence="3 12" id="KW-0812">Transmembrane</keyword>
<dbReference type="InterPro" id="IPR036163">
    <property type="entry name" value="HMA_dom_sf"/>
</dbReference>
<dbReference type="AlphaFoldDB" id="A0A1Q2CXZ2"/>
<dbReference type="PANTHER" id="PTHR43520:SF8">
    <property type="entry name" value="P-TYPE CU(+) TRANSPORTER"/>
    <property type="match status" value="1"/>
</dbReference>
<feature type="transmembrane region" description="Helical" evidence="12">
    <location>
        <begin position="389"/>
        <end position="413"/>
    </location>
</feature>
<evidence type="ECO:0000256" key="2">
    <source>
        <dbReference type="ARBA" id="ARBA00006024"/>
    </source>
</evidence>
<dbReference type="EMBL" id="CP019607">
    <property type="protein sequence ID" value="AQP50970.1"/>
    <property type="molecule type" value="Genomic_DNA"/>
</dbReference>
<dbReference type="InterPro" id="IPR023299">
    <property type="entry name" value="ATPase_P-typ_cyto_dom_N"/>
</dbReference>
<dbReference type="Gene3D" id="3.40.50.1000">
    <property type="entry name" value="HAD superfamily/HAD-like"/>
    <property type="match status" value="1"/>
</dbReference>
<dbReference type="InterPro" id="IPR027256">
    <property type="entry name" value="P-typ_ATPase_IB"/>
</dbReference>
<dbReference type="InterPro" id="IPR036412">
    <property type="entry name" value="HAD-like_sf"/>
</dbReference>
<dbReference type="OrthoDB" id="7059309at2"/>
<dbReference type="InterPro" id="IPR059000">
    <property type="entry name" value="ATPase_P-type_domA"/>
</dbReference>
<dbReference type="SUPFAM" id="SSF56784">
    <property type="entry name" value="HAD-like"/>
    <property type="match status" value="1"/>
</dbReference>
<dbReference type="InterPro" id="IPR023298">
    <property type="entry name" value="ATPase_P-typ_TM_dom_sf"/>
</dbReference>
<evidence type="ECO:0000256" key="7">
    <source>
        <dbReference type="ARBA" id="ARBA00022967"/>
    </source>
</evidence>
<dbReference type="GO" id="GO:0005886">
    <property type="term" value="C:plasma membrane"/>
    <property type="evidence" value="ECO:0007669"/>
    <property type="project" value="UniProtKB-SubCell"/>
</dbReference>
<name>A0A1Q2CXZ2_9ACTN</name>
<dbReference type="SFLD" id="SFLDG00002">
    <property type="entry name" value="C1.7:_P-type_atpase_like"/>
    <property type="match status" value="1"/>
</dbReference>
<dbReference type="RefSeq" id="WP_077349825.1">
    <property type="nucleotide sequence ID" value="NZ_CP019607.1"/>
</dbReference>
<keyword evidence="6 12" id="KW-0067">ATP-binding</keyword>
<dbReference type="GO" id="GO:0005524">
    <property type="term" value="F:ATP binding"/>
    <property type="evidence" value="ECO:0007669"/>
    <property type="project" value="UniProtKB-UniRule"/>
</dbReference>
<keyword evidence="5 12" id="KW-0547">Nucleotide-binding</keyword>
<dbReference type="InterPro" id="IPR044492">
    <property type="entry name" value="P_typ_ATPase_HD_dom"/>
</dbReference>
<dbReference type="SUPFAM" id="SSF81653">
    <property type="entry name" value="Calcium ATPase, transduction domain A"/>
    <property type="match status" value="1"/>
</dbReference>
<keyword evidence="8 12" id="KW-1133">Transmembrane helix</keyword>
<dbReference type="Proteomes" id="UP000188235">
    <property type="component" value="Chromosome"/>
</dbReference>
<evidence type="ECO:0000256" key="9">
    <source>
        <dbReference type="ARBA" id="ARBA00023136"/>
    </source>
</evidence>
<dbReference type="GO" id="GO:0055070">
    <property type="term" value="P:copper ion homeostasis"/>
    <property type="evidence" value="ECO:0007669"/>
    <property type="project" value="TreeGrafter"/>
</dbReference>
<dbReference type="SFLD" id="SFLDF00027">
    <property type="entry name" value="p-type_atpase"/>
    <property type="match status" value="1"/>
</dbReference>
<feature type="transmembrane region" description="Helical" evidence="12">
    <location>
        <begin position="161"/>
        <end position="182"/>
    </location>
</feature>
<evidence type="ECO:0000256" key="11">
    <source>
        <dbReference type="ARBA" id="ARBA00074171"/>
    </source>
</evidence>
<dbReference type="Pfam" id="PF00702">
    <property type="entry name" value="Hydrolase"/>
    <property type="match status" value="1"/>
</dbReference>
<feature type="transmembrane region" description="Helical" evidence="12">
    <location>
        <begin position="96"/>
        <end position="117"/>
    </location>
</feature>
<dbReference type="InterPro" id="IPR017969">
    <property type="entry name" value="Heavy-metal-associated_CS"/>
</dbReference>
<dbReference type="PANTHER" id="PTHR43520">
    <property type="entry name" value="ATP7, ISOFORM B"/>
    <property type="match status" value="1"/>
</dbReference>
<dbReference type="InterPro" id="IPR006121">
    <property type="entry name" value="HMA_dom"/>
</dbReference>
<evidence type="ECO:0000256" key="6">
    <source>
        <dbReference type="ARBA" id="ARBA00022840"/>
    </source>
</evidence>
<dbReference type="Pfam" id="PF00122">
    <property type="entry name" value="E1-E2_ATPase"/>
    <property type="match status" value="1"/>
</dbReference>
<dbReference type="FunFam" id="3.30.70.100:FF:000005">
    <property type="entry name" value="Copper-exporting P-type ATPase A"/>
    <property type="match status" value="1"/>
</dbReference>
<dbReference type="SUPFAM" id="SSF81665">
    <property type="entry name" value="Calcium ATPase, transmembrane domain M"/>
    <property type="match status" value="1"/>
</dbReference>
<dbReference type="FunFam" id="2.70.150.10:FF:000002">
    <property type="entry name" value="Copper-transporting ATPase 1, putative"/>
    <property type="match status" value="1"/>
</dbReference>
<dbReference type="Pfam" id="PF00403">
    <property type="entry name" value="HMA"/>
    <property type="match status" value="1"/>
</dbReference>
<keyword evidence="4 12" id="KW-0479">Metal-binding</keyword>
<organism evidence="14 15">
    <name type="scientific">Tessaracoccus flavescens</name>
    <dbReference type="NCBI Taxonomy" id="399497"/>
    <lineage>
        <taxon>Bacteria</taxon>
        <taxon>Bacillati</taxon>
        <taxon>Actinomycetota</taxon>
        <taxon>Actinomycetes</taxon>
        <taxon>Propionibacteriales</taxon>
        <taxon>Propionibacteriaceae</taxon>
        <taxon>Tessaracoccus</taxon>
    </lineage>
</organism>
<dbReference type="GO" id="GO:0016887">
    <property type="term" value="F:ATP hydrolysis activity"/>
    <property type="evidence" value="ECO:0007669"/>
    <property type="project" value="InterPro"/>
</dbReference>
<feature type="domain" description="HMA" evidence="13">
    <location>
        <begin position="9"/>
        <end position="71"/>
    </location>
</feature>
<dbReference type="NCBIfam" id="TIGR01525">
    <property type="entry name" value="ATPase-IB_hvy"/>
    <property type="match status" value="1"/>
</dbReference>
<dbReference type="SUPFAM" id="SSF55008">
    <property type="entry name" value="HMA, heavy metal-associated domain"/>
    <property type="match status" value="1"/>
</dbReference>
<keyword evidence="12" id="KW-1003">Cell membrane</keyword>
<accession>A0A1Q2CXZ2</accession>
<evidence type="ECO:0000313" key="14">
    <source>
        <dbReference type="EMBL" id="AQP50970.1"/>
    </source>
</evidence>
<evidence type="ECO:0000256" key="10">
    <source>
        <dbReference type="ARBA" id="ARBA00049360"/>
    </source>
</evidence>
<gene>
    <name evidence="14" type="ORF">BW733_09150</name>
</gene>
<dbReference type="SFLD" id="SFLDS00003">
    <property type="entry name" value="Haloacid_Dehalogenase"/>
    <property type="match status" value="1"/>
</dbReference>
<dbReference type="KEGG" id="tfa:BW733_09150"/>
<dbReference type="Gene3D" id="2.70.150.10">
    <property type="entry name" value="Calcium-transporting ATPase, cytoplasmic transduction domain A"/>
    <property type="match status" value="1"/>
</dbReference>
<feature type="transmembrane region" description="Helical" evidence="12">
    <location>
        <begin position="202"/>
        <end position="221"/>
    </location>
</feature>
<comment type="catalytic activity">
    <reaction evidence="10">
        <text>ATP + H2O = ADP + phosphate + H(+)</text>
        <dbReference type="Rhea" id="RHEA:13065"/>
        <dbReference type="ChEBI" id="CHEBI:15377"/>
        <dbReference type="ChEBI" id="CHEBI:15378"/>
        <dbReference type="ChEBI" id="CHEBI:30616"/>
        <dbReference type="ChEBI" id="CHEBI:43474"/>
        <dbReference type="ChEBI" id="CHEBI:456216"/>
    </reaction>
</comment>
<evidence type="ECO:0000256" key="1">
    <source>
        <dbReference type="ARBA" id="ARBA00004651"/>
    </source>
</evidence>
<dbReference type="GO" id="GO:0005507">
    <property type="term" value="F:copper ion binding"/>
    <property type="evidence" value="ECO:0007669"/>
    <property type="project" value="TreeGrafter"/>
</dbReference>
<evidence type="ECO:0000256" key="8">
    <source>
        <dbReference type="ARBA" id="ARBA00022989"/>
    </source>
</evidence>
<evidence type="ECO:0000259" key="13">
    <source>
        <dbReference type="PROSITE" id="PS50846"/>
    </source>
</evidence>
<dbReference type="PROSITE" id="PS00154">
    <property type="entry name" value="ATPASE_E1_E2"/>
    <property type="match status" value="1"/>
</dbReference>
<feature type="transmembrane region" description="Helical" evidence="12">
    <location>
        <begin position="355"/>
        <end position="377"/>
    </location>
</feature>
<dbReference type="InterPro" id="IPR008250">
    <property type="entry name" value="ATPase_P-typ_transduc_dom_A_sf"/>
</dbReference>
<dbReference type="SUPFAM" id="SSF81660">
    <property type="entry name" value="Metal cation-transporting ATPase, ATP-binding domain N"/>
    <property type="match status" value="1"/>
</dbReference>
<keyword evidence="9 12" id="KW-0472">Membrane</keyword>
<feature type="transmembrane region" description="Helical" evidence="12">
    <location>
        <begin position="717"/>
        <end position="735"/>
    </location>
</feature>
<dbReference type="CDD" id="cd00371">
    <property type="entry name" value="HMA"/>
    <property type="match status" value="1"/>
</dbReference>
<dbReference type="PROSITE" id="PS01047">
    <property type="entry name" value="HMA_1"/>
    <property type="match status" value="1"/>
</dbReference>
<dbReference type="InterPro" id="IPR018303">
    <property type="entry name" value="ATPase_P-typ_P_site"/>
</dbReference>
<dbReference type="PRINTS" id="PR00119">
    <property type="entry name" value="CATATPASE"/>
</dbReference>
<keyword evidence="7" id="KW-1278">Translocase</keyword>
<dbReference type="NCBIfam" id="TIGR01494">
    <property type="entry name" value="ATPase_P-type"/>
    <property type="match status" value="1"/>
</dbReference>
<proteinExistence type="inferred from homology"/>
<keyword evidence="15" id="KW-1185">Reference proteome</keyword>
<sequence length="760" mass="79327">MSQTETRPGLIELEISGMTCAACANRIEKKLRKLDGVSATVNYATNRATITGLDDVSTAISEVEKAGYGAHERQGDDDMWSQRATEMHITSLRRRLITAAALAIPLMDITIVLALSPQWRFPGWEWVCLLLALPIVTWCAWPFHKATLRNLRHGSVSMDTLVSLGIVASFGWAVATLIFGLGEASDHGFWLGFGATPEGANSVYLDVAAGMTTFQLAGRYFEARSRRKASDVLGALHALAATEVRVVRDGVEQVLPITALGVGDTFIVLPGETIATDGVVVGGSAAVDASMLTGEPVPVSVGIGDDVTGGTISTDARLEVRATAVGAHTQLSQMAALTEDAQARKSQVQRLVDRVIAWFVPTIIALAAVTTVAWVIAGAPLQQAYGTGIAVLIIACPCALGLATPTALMVGIGRGASLGVLIKGHDALEASGQITTVVLDKTGTLTTGTMNVSEVTAADPDVVLTAAAAVEKGSEHAIARAIEREAVERRLVVPGADGFATLPGLGASAEVDGVEVVVGQPQLFVDRGLEAPASLREAVGRARDRGDSVSLVAVGGEIVGCIAISDTIKPDAREAIQALKLQGLRTVLLTGDSRQAGERIANELGMDDVIAEVLPQEKAEVIEKLRADGQFVAMVGDGINDSIALATADLGLGVVNGTDIALRAADIIIVRDDLIAIADAVGLSRKTLKTIKTNLVWAFAYNMAAVPVAAAGLLNPLIAAAAMSLSSVLVVQNSLRLSNYRSKRVVARDDHEADELLAAA</sequence>
<dbReference type="CDD" id="cd02094">
    <property type="entry name" value="P-type_ATPase_Cu-like"/>
    <property type="match status" value="1"/>
</dbReference>
<evidence type="ECO:0000256" key="3">
    <source>
        <dbReference type="ARBA" id="ARBA00022692"/>
    </source>
</evidence>
<dbReference type="PROSITE" id="PS50846">
    <property type="entry name" value="HMA_2"/>
    <property type="match status" value="1"/>
</dbReference>
<feature type="transmembrane region" description="Helical" evidence="12">
    <location>
        <begin position="694"/>
        <end position="711"/>
    </location>
</feature>
<dbReference type="Gene3D" id="3.40.1110.10">
    <property type="entry name" value="Calcium-transporting ATPase, cytoplasmic domain N"/>
    <property type="match status" value="1"/>
</dbReference>
<dbReference type="STRING" id="399497.BW733_09150"/>
<reference evidence="14 15" key="1">
    <citation type="journal article" date="2008" name="Int. J. Syst. Evol. Microbiol.">
        <title>Tessaracoccus flavescens sp. nov., isolated from marine sediment.</title>
        <authorList>
            <person name="Lee D.W."/>
            <person name="Lee S.D."/>
        </authorList>
    </citation>
    <scope>NUCLEOTIDE SEQUENCE [LARGE SCALE GENOMIC DNA]</scope>
    <source>
        <strain evidence="14 15">SST-39T</strain>
    </source>
</reference>
<comment type="subcellular location">
    <subcellularLocation>
        <location evidence="1">Cell membrane</location>
        <topology evidence="1">Multi-pass membrane protein</topology>
    </subcellularLocation>
</comment>